<keyword evidence="14" id="KW-0829">Tyrosine-protein kinase</keyword>
<evidence type="ECO:0000256" key="9">
    <source>
        <dbReference type="ARBA" id="ARBA00022741"/>
    </source>
</evidence>
<evidence type="ECO:0000256" key="4">
    <source>
        <dbReference type="ARBA" id="ARBA00011903"/>
    </source>
</evidence>
<evidence type="ECO:0000256" key="14">
    <source>
        <dbReference type="ARBA" id="ARBA00023137"/>
    </source>
</evidence>
<gene>
    <name evidence="21" type="primary">ywqD_6</name>
    <name evidence="21" type="ORF">GALL_321530</name>
</gene>
<keyword evidence="11" id="KW-0067">ATP-binding</keyword>
<proteinExistence type="inferred from homology"/>
<dbReference type="PANTHER" id="PTHR32309">
    <property type="entry name" value="TYROSINE-PROTEIN KINASE"/>
    <property type="match status" value="1"/>
</dbReference>
<evidence type="ECO:0000256" key="1">
    <source>
        <dbReference type="ARBA" id="ARBA00004429"/>
    </source>
</evidence>
<feature type="transmembrane region" description="Helical" evidence="17">
    <location>
        <begin position="20"/>
        <end position="41"/>
    </location>
</feature>
<evidence type="ECO:0000259" key="20">
    <source>
        <dbReference type="Pfam" id="PF13807"/>
    </source>
</evidence>
<comment type="catalytic activity">
    <reaction evidence="15">
        <text>L-tyrosyl-[protein] + ATP = O-phospho-L-tyrosyl-[protein] + ADP + H(+)</text>
        <dbReference type="Rhea" id="RHEA:10596"/>
        <dbReference type="Rhea" id="RHEA-COMP:10136"/>
        <dbReference type="Rhea" id="RHEA-COMP:20101"/>
        <dbReference type="ChEBI" id="CHEBI:15378"/>
        <dbReference type="ChEBI" id="CHEBI:30616"/>
        <dbReference type="ChEBI" id="CHEBI:46858"/>
        <dbReference type="ChEBI" id="CHEBI:61978"/>
        <dbReference type="ChEBI" id="CHEBI:456216"/>
        <dbReference type="EC" id="2.7.10.2"/>
    </reaction>
</comment>
<dbReference type="PANTHER" id="PTHR32309:SF13">
    <property type="entry name" value="FERRIC ENTEROBACTIN TRANSPORT PROTEIN FEPE"/>
    <property type="match status" value="1"/>
</dbReference>
<dbReference type="FunFam" id="3.40.50.300:FF:000527">
    <property type="entry name" value="Tyrosine-protein kinase etk"/>
    <property type="match status" value="1"/>
</dbReference>
<evidence type="ECO:0000259" key="18">
    <source>
        <dbReference type="Pfam" id="PF02706"/>
    </source>
</evidence>
<reference evidence="21" key="1">
    <citation type="submission" date="2016-10" db="EMBL/GenBank/DDBJ databases">
        <title>Sequence of Gallionella enrichment culture.</title>
        <authorList>
            <person name="Poehlein A."/>
            <person name="Muehling M."/>
            <person name="Daniel R."/>
        </authorList>
    </citation>
    <scope>NUCLEOTIDE SEQUENCE</scope>
</reference>
<dbReference type="InterPro" id="IPR050445">
    <property type="entry name" value="Bact_polysacc_biosynth/exp"/>
</dbReference>
<dbReference type="EC" id="2.7.10.2" evidence="4"/>
<feature type="domain" description="AAA" evidence="19">
    <location>
        <begin position="268"/>
        <end position="396"/>
    </location>
</feature>
<keyword evidence="10 21" id="KW-0418">Kinase</keyword>
<organism evidence="21">
    <name type="scientific">mine drainage metagenome</name>
    <dbReference type="NCBI Taxonomy" id="410659"/>
    <lineage>
        <taxon>unclassified sequences</taxon>
        <taxon>metagenomes</taxon>
        <taxon>ecological metagenomes</taxon>
    </lineage>
</organism>
<keyword evidence="12 17" id="KW-1133">Transmembrane helix</keyword>
<comment type="caution">
    <text evidence="21">The sequence shown here is derived from an EMBL/GenBank/DDBJ whole genome shotgun (WGS) entry which is preliminary data.</text>
</comment>
<keyword evidence="7 21" id="KW-0808">Transferase</keyword>
<protein>
    <recommendedName>
        <fullName evidence="4">non-specific protein-tyrosine kinase</fullName>
        <ecNumber evidence="4">2.7.10.2</ecNumber>
    </recommendedName>
</protein>
<dbReference type="Pfam" id="PF13807">
    <property type="entry name" value="GNVR"/>
    <property type="match status" value="1"/>
</dbReference>
<dbReference type="CDD" id="cd05387">
    <property type="entry name" value="BY-kinase"/>
    <property type="match status" value="1"/>
</dbReference>
<evidence type="ECO:0000256" key="11">
    <source>
        <dbReference type="ARBA" id="ARBA00022840"/>
    </source>
</evidence>
<evidence type="ECO:0000256" key="16">
    <source>
        <dbReference type="SAM" id="MobiDB-lite"/>
    </source>
</evidence>
<dbReference type="InterPro" id="IPR032807">
    <property type="entry name" value="GNVR"/>
</dbReference>
<keyword evidence="8 17" id="KW-0812">Transmembrane</keyword>
<dbReference type="InterPro" id="IPR025669">
    <property type="entry name" value="AAA_dom"/>
</dbReference>
<feature type="region of interest" description="Disordered" evidence="16">
    <location>
        <begin position="458"/>
        <end position="544"/>
    </location>
</feature>
<evidence type="ECO:0000256" key="3">
    <source>
        <dbReference type="ARBA" id="ARBA00008883"/>
    </source>
</evidence>
<evidence type="ECO:0000256" key="2">
    <source>
        <dbReference type="ARBA" id="ARBA00007316"/>
    </source>
</evidence>
<accession>A0A1J5RCY3</accession>
<evidence type="ECO:0000256" key="6">
    <source>
        <dbReference type="ARBA" id="ARBA00022519"/>
    </source>
</evidence>
<dbReference type="Gene3D" id="3.40.50.300">
    <property type="entry name" value="P-loop containing nucleotide triphosphate hydrolases"/>
    <property type="match status" value="1"/>
</dbReference>
<dbReference type="GO" id="GO:0005524">
    <property type="term" value="F:ATP binding"/>
    <property type="evidence" value="ECO:0007669"/>
    <property type="project" value="UniProtKB-KW"/>
</dbReference>
<name>A0A1J5RCY3_9ZZZZ</name>
<keyword evidence="5" id="KW-1003">Cell membrane</keyword>
<feature type="domain" description="Polysaccharide chain length determinant N-terminal" evidence="18">
    <location>
        <begin position="8"/>
        <end position="95"/>
    </location>
</feature>
<dbReference type="GO" id="GO:0042802">
    <property type="term" value="F:identical protein binding"/>
    <property type="evidence" value="ECO:0007669"/>
    <property type="project" value="UniProtKB-ARBA"/>
</dbReference>
<dbReference type="Pfam" id="PF13614">
    <property type="entry name" value="AAA_31"/>
    <property type="match status" value="1"/>
</dbReference>
<keyword evidence="9" id="KW-0547">Nucleotide-binding</keyword>
<sequence length="544" mass="57234">MQGQALVELHDYLTIVRKRWVSILVATALSLVVAIGVTLLATPTYQASAQVFVSVNSAGTTADLLQGSNYSQQQVASYTDLVTSPRVLIPVIEKLALGVRPETLANSVTASSPPNSVLIDITVTDTVARRASDIANAIAGSLGTQVSELETPSSGAASPVKVSTVRTATVPLAPATPKKTLNLALGLLVGLALGVGLAVLREVLDTKVRNEADVRRVTEASVLGSVHYDPDAPDHPLIVQSGPQSHRAESFRRLRTNLQFIDVAEQPKTIVVTSSLPGEGKTTTSINLAITLADAGARVVLVDADLRRPSVAEYMGLEGSVGLTTVLIGRAAVLDVVQPWGNGQLHVLPSGQIPPNPSELLGSRAMVTLLDKLAQLYDLVLIDTPPLLPVTDAAILSRLTGGALVVVGAGKLQRQQLAEAMGALETVGARVLGLVLNRLAKTPSDSYTYYDYSTETGSTVTKKRSRTAASTSETQRPPAHTGSRRLVPRTGQIRAVSAAEVAPRGEIDDPMGDLFPPTGPQRTSAWPGERMSGGTTEDWSSHQV</sequence>
<comment type="similarity">
    <text evidence="2">Belongs to the CpsD/CapB family.</text>
</comment>
<dbReference type="AlphaFoldDB" id="A0A1J5RCY3"/>
<feature type="compositionally biased region" description="Polar residues" evidence="16">
    <location>
        <begin position="533"/>
        <end position="544"/>
    </location>
</feature>
<comment type="subcellular location">
    <subcellularLocation>
        <location evidence="1">Cell inner membrane</location>
        <topology evidence="1">Multi-pass membrane protein</topology>
    </subcellularLocation>
</comment>
<feature type="domain" description="Tyrosine-protein kinase G-rich" evidence="20">
    <location>
        <begin position="159"/>
        <end position="202"/>
    </location>
</feature>
<dbReference type="GO" id="GO:0004715">
    <property type="term" value="F:non-membrane spanning protein tyrosine kinase activity"/>
    <property type="evidence" value="ECO:0007669"/>
    <property type="project" value="UniProtKB-EC"/>
</dbReference>
<dbReference type="Pfam" id="PF02706">
    <property type="entry name" value="Wzz"/>
    <property type="match status" value="1"/>
</dbReference>
<dbReference type="InterPro" id="IPR027417">
    <property type="entry name" value="P-loop_NTPase"/>
</dbReference>
<evidence type="ECO:0000256" key="5">
    <source>
        <dbReference type="ARBA" id="ARBA00022475"/>
    </source>
</evidence>
<evidence type="ECO:0000256" key="17">
    <source>
        <dbReference type="SAM" id="Phobius"/>
    </source>
</evidence>
<evidence type="ECO:0000256" key="12">
    <source>
        <dbReference type="ARBA" id="ARBA00022989"/>
    </source>
</evidence>
<dbReference type="GO" id="GO:0005886">
    <property type="term" value="C:plasma membrane"/>
    <property type="evidence" value="ECO:0007669"/>
    <property type="project" value="UniProtKB-SubCell"/>
</dbReference>
<evidence type="ECO:0000256" key="13">
    <source>
        <dbReference type="ARBA" id="ARBA00023136"/>
    </source>
</evidence>
<evidence type="ECO:0000259" key="19">
    <source>
        <dbReference type="Pfam" id="PF13614"/>
    </source>
</evidence>
<evidence type="ECO:0000256" key="10">
    <source>
        <dbReference type="ARBA" id="ARBA00022777"/>
    </source>
</evidence>
<comment type="similarity">
    <text evidence="3">Belongs to the etk/wzc family.</text>
</comment>
<keyword evidence="13 17" id="KW-0472">Membrane</keyword>
<evidence type="ECO:0000256" key="8">
    <source>
        <dbReference type="ARBA" id="ARBA00022692"/>
    </source>
</evidence>
<keyword evidence="6" id="KW-0997">Cell inner membrane</keyword>
<dbReference type="EMBL" id="MLJW01000507">
    <property type="protein sequence ID" value="OIQ85989.1"/>
    <property type="molecule type" value="Genomic_DNA"/>
</dbReference>
<dbReference type="InterPro" id="IPR005702">
    <property type="entry name" value="Wzc-like_C"/>
</dbReference>
<evidence type="ECO:0000256" key="7">
    <source>
        <dbReference type="ARBA" id="ARBA00022679"/>
    </source>
</evidence>
<evidence type="ECO:0000256" key="15">
    <source>
        <dbReference type="ARBA" id="ARBA00051245"/>
    </source>
</evidence>
<dbReference type="SUPFAM" id="SSF52540">
    <property type="entry name" value="P-loop containing nucleoside triphosphate hydrolases"/>
    <property type="match status" value="1"/>
</dbReference>
<dbReference type="InterPro" id="IPR003856">
    <property type="entry name" value="LPS_length_determ_N"/>
</dbReference>
<dbReference type="NCBIfam" id="TIGR01007">
    <property type="entry name" value="eps_fam"/>
    <property type="match status" value="1"/>
</dbReference>
<evidence type="ECO:0000313" key="21">
    <source>
        <dbReference type="EMBL" id="OIQ85989.1"/>
    </source>
</evidence>